<dbReference type="SUPFAM" id="SSF53850">
    <property type="entry name" value="Periplasmic binding protein-like II"/>
    <property type="match status" value="1"/>
</dbReference>
<keyword evidence="4" id="KW-1185">Reference proteome</keyword>
<sequence>MFQTSRRALPALLGLAAAAPAAHAQAPWPARPIRFVVPWPPGGLNDLIARAFNDRVGAALGQTVVNDFRPGAGGRIGVAEVARAAPDGYVIGMGNLGPLTIFPNLYRDMPFDVARDLAPVTMFAASPLVLVVNKDLPAQSVADLIALAKARPGRLNYGSVGIGTAQHLIFEMFRQRDGIAMEHVPYRGNTDSLIALLANDIQAMFETLPTILPAIRDGRVRALAVTTPTRVPQLPEVPTLAEAGQPGIEVSTWYAVIAPARTPDAVLDRLYAVYTEVAQRPDMQQFLAEQGLVYLPNTRAGFAERIAAESARWATIIRERGISVN</sequence>
<dbReference type="AlphaFoldDB" id="A0A848EJR5"/>
<evidence type="ECO:0000256" key="1">
    <source>
        <dbReference type="ARBA" id="ARBA00006987"/>
    </source>
</evidence>
<feature type="chain" id="PRO_5032384123" evidence="2">
    <location>
        <begin position="25"/>
        <end position="325"/>
    </location>
</feature>
<dbReference type="Gene3D" id="3.40.190.10">
    <property type="entry name" value="Periplasmic binding protein-like II"/>
    <property type="match status" value="1"/>
</dbReference>
<dbReference type="CDD" id="cd07012">
    <property type="entry name" value="PBP2_Bug_TTT"/>
    <property type="match status" value="1"/>
</dbReference>
<dbReference type="PIRSF" id="PIRSF017082">
    <property type="entry name" value="YflP"/>
    <property type="match status" value="1"/>
</dbReference>
<name>A0A848EJR5_9PROT</name>
<accession>A0A848EJR5</accession>
<comment type="similarity">
    <text evidence="1">Belongs to the UPF0065 (bug) family.</text>
</comment>
<proteinExistence type="inferred from homology"/>
<dbReference type="RefSeq" id="WP_170055845.1">
    <property type="nucleotide sequence ID" value="NZ_JABBKX010000009.1"/>
</dbReference>
<gene>
    <name evidence="3" type="ORF">GWK16_20520</name>
</gene>
<dbReference type="EMBL" id="JABBKX010000009">
    <property type="protein sequence ID" value="NMJ43643.1"/>
    <property type="molecule type" value="Genomic_DNA"/>
</dbReference>
<dbReference type="Pfam" id="PF03401">
    <property type="entry name" value="TctC"/>
    <property type="match status" value="1"/>
</dbReference>
<keyword evidence="2" id="KW-0732">Signal</keyword>
<dbReference type="PANTHER" id="PTHR42928:SF5">
    <property type="entry name" value="BLR1237 PROTEIN"/>
    <property type="match status" value="1"/>
</dbReference>
<evidence type="ECO:0000256" key="2">
    <source>
        <dbReference type="SAM" id="SignalP"/>
    </source>
</evidence>
<evidence type="ECO:0000313" key="3">
    <source>
        <dbReference type="EMBL" id="NMJ43643.1"/>
    </source>
</evidence>
<organism evidence="3 4">
    <name type="scientific">Neoroseomonas marina</name>
    <dbReference type="NCBI Taxonomy" id="1232220"/>
    <lineage>
        <taxon>Bacteria</taxon>
        <taxon>Pseudomonadati</taxon>
        <taxon>Pseudomonadota</taxon>
        <taxon>Alphaproteobacteria</taxon>
        <taxon>Acetobacterales</taxon>
        <taxon>Acetobacteraceae</taxon>
        <taxon>Neoroseomonas</taxon>
    </lineage>
</organism>
<evidence type="ECO:0000313" key="4">
    <source>
        <dbReference type="Proteomes" id="UP000548582"/>
    </source>
</evidence>
<dbReference type="Proteomes" id="UP000548582">
    <property type="component" value="Unassembled WGS sequence"/>
</dbReference>
<dbReference type="Gene3D" id="3.40.190.150">
    <property type="entry name" value="Bordetella uptake gene, domain 1"/>
    <property type="match status" value="1"/>
</dbReference>
<comment type="caution">
    <text evidence="3">The sequence shown here is derived from an EMBL/GenBank/DDBJ whole genome shotgun (WGS) entry which is preliminary data.</text>
</comment>
<reference evidence="3 4" key="1">
    <citation type="submission" date="2020-03" db="EMBL/GenBank/DDBJ databases">
        <authorList>
            <person name="Sun Q."/>
        </authorList>
    </citation>
    <scope>NUCLEOTIDE SEQUENCE [LARGE SCALE GENOMIC DNA]</scope>
    <source>
        <strain evidence="3 4">JC162</strain>
    </source>
</reference>
<dbReference type="InterPro" id="IPR005064">
    <property type="entry name" value="BUG"/>
</dbReference>
<protein>
    <submittedName>
        <fullName evidence="3">Tripartite tricarboxylate transporter substrate binding protein</fullName>
    </submittedName>
</protein>
<dbReference type="PANTHER" id="PTHR42928">
    <property type="entry name" value="TRICARBOXYLATE-BINDING PROTEIN"/>
    <property type="match status" value="1"/>
</dbReference>
<feature type="signal peptide" evidence="2">
    <location>
        <begin position="1"/>
        <end position="24"/>
    </location>
</feature>
<dbReference type="InterPro" id="IPR042100">
    <property type="entry name" value="Bug_dom1"/>
</dbReference>